<evidence type="ECO:0000313" key="3">
    <source>
        <dbReference type="Proteomes" id="UP000033428"/>
    </source>
</evidence>
<keyword evidence="3" id="KW-1185">Reference proteome</keyword>
<feature type="transmembrane region" description="Helical" evidence="1">
    <location>
        <begin position="356"/>
        <end position="377"/>
    </location>
</feature>
<keyword evidence="1" id="KW-0812">Transmembrane</keyword>
<feature type="transmembrane region" description="Helical" evidence="1">
    <location>
        <begin position="124"/>
        <end position="147"/>
    </location>
</feature>
<evidence type="ECO:0000256" key="1">
    <source>
        <dbReference type="SAM" id="Phobius"/>
    </source>
</evidence>
<protein>
    <recommendedName>
        <fullName evidence="4">DUF2029 domain-containing protein</fullName>
    </recommendedName>
</protein>
<gene>
    <name evidence="2" type="ORF">OMAG_000895</name>
</gene>
<dbReference type="EMBL" id="JYNY01000202">
    <property type="protein sequence ID" value="KJJ85237.1"/>
    <property type="molecule type" value="Genomic_DNA"/>
</dbReference>
<comment type="caution">
    <text evidence="2">The sequence shown here is derived from an EMBL/GenBank/DDBJ whole genome shotgun (WGS) entry which is preliminary data.</text>
</comment>
<feature type="transmembrane region" description="Helical" evidence="1">
    <location>
        <begin position="274"/>
        <end position="298"/>
    </location>
</feature>
<dbReference type="Proteomes" id="UP000033428">
    <property type="component" value="Unassembled WGS sequence"/>
</dbReference>
<evidence type="ECO:0000313" key="2">
    <source>
        <dbReference type="EMBL" id="KJJ85237.1"/>
    </source>
</evidence>
<name>A0A0F0CPQ6_9BACT</name>
<accession>A0A0F0CPQ6</accession>
<organism evidence="2 3">
    <name type="scientific">Candidatus Omnitrophus magneticus</name>
    <dbReference type="NCBI Taxonomy" id="1609969"/>
    <lineage>
        <taxon>Bacteria</taxon>
        <taxon>Pseudomonadati</taxon>
        <taxon>Candidatus Omnitrophota</taxon>
        <taxon>Candidatus Omnitrophus</taxon>
    </lineage>
</organism>
<feature type="transmembrane region" description="Helical" evidence="1">
    <location>
        <begin position="204"/>
        <end position="227"/>
    </location>
</feature>
<feature type="transmembrane region" description="Helical" evidence="1">
    <location>
        <begin position="332"/>
        <end position="349"/>
    </location>
</feature>
<keyword evidence="1" id="KW-1133">Transmembrane helix</keyword>
<proteinExistence type="predicted"/>
<evidence type="ECO:0008006" key="4">
    <source>
        <dbReference type="Google" id="ProtNLM"/>
    </source>
</evidence>
<sequence>MARIYKNFLFNFFKGDTPLLLLAASGIFFRIVASLFFVHSDITFVHYFPSKFLSEGVIDIYSYIKANLSGIEGLCYYPPLTYFFLGLSQVVFNPLNAGFSAFIENVYKNDIISYLVHYGASLEYYRYIFFMKIPYFIFDVSCLAIIMKYIEDRDLKIKALKLWLINPVLLYGVYMFGQVDIMAAFTVALGIFLMKQQKIRQGFFVLSLAVLFKTFPIFIIPPVFIYATRSKKDFFKNLIAIITPIILIFIPLYISSGGYVINSVFPKFYAEDTGIFSGTILQKIIFIFFYGIIIWNSFKRRGDKSISYDYILKISLACVLLSYILFFTPVHYFVWAIPLLVIVVSLGILKKRIYWILIILLFIYNLNSPLTTTHLFAPLNPIFFSHLAGLPDIMREFLHVKWGYVMLVARLGFMVVAVVTALSLSCGVFGFMEKKRDK</sequence>
<feature type="transmembrane region" description="Helical" evidence="1">
    <location>
        <begin position="20"/>
        <end position="39"/>
    </location>
</feature>
<feature type="transmembrane region" description="Helical" evidence="1">
    <location>
        <begin position="310"/>
        <end position="326"/>
    </location>
</feature>
<keyword evidence="1" id="KW-0472">Membrane</keyword>
<feature type="transmembrane region" description="Helical" evidence="1">
    <location>
        <begin position="404"/>
        <end position="432"/>
    </location>
</feature>
<feature type="transmembrane region" description="Helical" evidence="1">
    <location>
        <begin position="234"/>
        <end position="254"/>
    </location>
</feature>
<feature type="transmembrane region" description="Helical" evidence="1">
    <location>
        <begin position="168"/>
        <end position="192"/>
    </location>
</feature>
<dbReference type="AlphaFoldDB" id="A0A0F0CPQ6"/>
<reference evidence="2 3" key="1">
    <citation type="submission" date="2015-02" db="EMBL/GenBank/DDBJ databases">
        <title>Single-cell genomics of uncultivated deep-branching MTB reveals a conserved set of magnetosome genes.</title>
        <authorList>
            <person name="Kolinko S."/>
            <person name="Richter M."/>
            <person name="Glockner F.O."/>
            <person name="Brachmann A."/>
            <person name="Schuler D."/>
        </authorList>
    </citation>
    <scope>NUCLEOTIDE SEQUENCE [LARGE SCALE GENOMIC DNA]</scope>
    <source>
        <strain evidence="2">SKK-01</strain>
    </source>
</reference>